<gene>
    <name evidence="1" type="ordered locus">Francci3_2089</name>
</gene>
<dbReference type="KEGG" id="fra:Francci3_2089"/>
<evidence type="ECO:0000313" key="2">
    <source>
        <dbReference type="Proteomes" id="UP000001937"/>
    </source>
</evidence>
<organism evidence="1 2">
    <name type="scientific">Frankia casuarinae (strain DSM 45818 / CECT 9043 / HFP020203 / CcI3)</name>
    <dbReference type="NCBI Taxonomy" id="106370"/>
    <lineage>
        <taxon>Bacteria</taxon>
        <taxon>Bacillati</taxon>
        <taxon>Actinomycetota</taxon>
        <taxon>Actinomycetes</taxon>
        <taxon>Frankiales</taxon>
        <taxon>Frankiaceae</taxon>
        <taxon>Frankia</taxon>
    </lineage>
</organism>
<dbReference type="AlphaFoldDB" id="Q2JB81"/>
<reference evidence="1 2" key="1">
    <citation type="journal article" date="2007" name="Genome Res.">
        <title>Genome characteristics of facultatively symbiotic Frankia sp. strains reflect host range and host plant biogeography.</title>
        <authorList>
            <person name="Normand P."/>
            <person name="Lapierre P."/>
            <person name="Tisa L.S."/>
            <person name="Gogarten J.P."/>
            <person name="Alloisio N."/>
            <person name="Bagnarol E."/>
            <person name="Bassi C.A."/>
            <person name="Berry A.M."/>
            <person name="Bickhart D.M."/>
            <person name="Choisne N."/>
            <person name="Couloux A."/>
            <person name="Cournoyer B."/>
            <person name="Cruveiller S."/>
            <person name="Daubin V."/>
            <person name="Demange N."/>
            <person name="Francino M.P."/>
            <person name="Goltsman E."/>
            <person name="Huang Y."/>
            <person name="Kopp O.R."/>
            <person name="Labarre L."/>
            <person name="Lapidus A."/>
            <person name="Lavire C."/>
            <person name="Marechal J."/>
            <person name="Martinez M."/>
            <person name="Mastronunzio J.E."/>
            <person name="Mullin B.C."/>
            <person name="Niemann J."/>
            <person name="Pujic P."/>
            <person name="Rawnsley T."/>
            <person name="Rouy Z."/>
            <person name="Schenowitz C."/>
            <person name="Sellstedt A."/>
            <person name="Tavares F."/>
            <person name="Tomkins J.P."/>
            <person name="Vallenet D."/>
            <person name="Valverde C."/>
            <person name="Wall L.G."/>
            <person name="Wang Y."/>
            <person name="Medigue C."/>
            <person name="Benson D.R."/>
        </authorList>
    </citation>
    <scope>NUCLEOTIDE SEQUENCE [LARGE SCALE GENOMIC DNA]</scope>
    <source>
        <strain evidence="2">DSM 45818 / CECT 9043 / CcI3</strain>
    </source>
</reference>
<protein>
    <submittedName>
        <fullName evidence="1">Uncharacterized protein</fullName>
    </submittedName>
</protein>
<dbReference type="Proteomes" id="UP000001937">
    <property type="component" value="Chromosome"/>
</dbReference>
<proteinExistence type="predicted"/>
<name>Q2JB81_FRACC</name>
<keyword evidence="2" id="KW-1185">Reference proteome</keyword>
<evidence type="ECO:0000313" key="1">
    <source>
        <dbReference type="EMBL" id="ABD11461.1"/>
    </source>
</evidence>
<sequence length="84" mass="8775">MIGLWWLKVAATMGSSSVVVPCVLGQGNAKVPLTEDQHPVGDLGPDRADEPFRVGVRPQGSGWDLDGGDAGVGERGAFILFISL</sequence>
<accession>Q2JB81</accession>
<dbReference type="EMBL" id="CP000249">
    <property type="protein sequence ID" value="ABD11461.1"/>
    <property type="molecule type" value="Genomic_DNA"/>
</dbReference>
<dbReference type="HOGENOM" id="CLU_2522716_0_0_11"/>